<gene>
    <name evidence="1" type="ORF">RM190_21110</name>
</gene>
<evidence type="ECO:0000313" key="1">
    <source>
        <dbReference type="EMBL" id="MDT1064374.1"/>
    </source>
</evidence>
<dbReference type="Proteomes" id="UP001251085">
    <property type="component" value="Unassembled WGS sequence"/>
</dbReference>
<organism evidence="1 2">
    <name type="scientific">Paracoccus broussonetiae</name>
    <dbReference type="NCBI Taxonomy" id="3075834"/>
    <lineage>
        <taxon>Bacteria</taxon>
        <taxon>Pseudomonadati</taxon>
        <taxon>Pseudomonadota</taxon>
        <taxon>Alphaproteobacteria</taxon>
        <taxon>Rhodobacterales</taxon>
        <taxon>Paracoccaceae</taxon>
        <taxon>Paracoccus</taxon>
    </lineage>
</organism>
<accession>A0ABU3EJH2</accession>
<name>A0ABU3EJH2_9RHOB</name>
<dbReference type="EMBL" id="JAVRQI010000021">
    <property type="protein sequence ID" value="MDT1064374.1"/>
    <property type="molecule type" value="Genomic_DNA"/>
</dbReference>
<comment type="caution">
    <text evidence="1">The sequence shown here is derived from an EMBL/GenBank/DDBJ whole genome shotgun (WGS) entry which is preliminary data.</text>
</comment>
<evidence type="ECO:0000313" key="2">
    <source>
        <dbReference type="Proteomes" id="UP001251085"/>
    </source>
</evidence>
<protein>
    <submittedName>
        <fullName evidence="1">Uncharacterized protein</fullName>
    </submittedName>
</protein>
<proteinExistence type="predicted"/>
<sequence>MAYIDIAITPQMLEFAGAVADKVAVARTKASSIDTMTGIIGELAFAEWFLGDWQKHDILNTKGFPDFDGRIEIKTSTFPFSDRLNLLVRQDYAAARQPECYVQIIIDAPVRGPKAIEAGWVCRISGWATSADVDAAPLRDFGNVWGGRGGYKCHHISISNLRDMDEFPIARK</sequence>
<reference evidence="2" key="1">
    <citation type="submission" date="2023-07" db="EMBL/GenBank/DDBJ databases">
        <title>Characterization of two Paracoccaceae strains isolated from Phycosphere and proposal of Xinfangfangia lacusdiani sp. nov.</title>
        <authorList>
            <person name="Deng Y."/>
            <person name="Zhang Y.Q."/>
        </authorList>
    </citation>
    <scope>NUCLEOTIDE SEQUENCE [LARGE SCALE GENOMIC DNA]</scope>
    <source>
        <strain evidence="2">CPCC 101403</strain>
    </source>
</reference>
<keyword evidence="2" id="KW-1185">Reference proteome</keyword>